<dbReference type="EMBL" id="MU129129">
    <property type="protein sequence ID" value="KAF9505994.1"/>
    <property type="molecule type" value="Genomic_DNA"/>
</dbReference>
<evidence type="ECO:0000256" key="1">
    <source>
        <dbReference type="SAM" id="SignalP"/>
    </source>
</evidence>
<keyword evidence="1" id="KW-0732">Signal</keyword>
<sequence length="306" mass="33994">MSISSAERSILYILAFALTLSISSRVDDIYNNLGCQPLSARLGNNPDDSVPTLGFLNQVDINCVTILPQPWHVFCLWSTVEVQSIDPSTGGFGKQLQLFVCTAEPLEKADKTRKAFVHQLQFFLSSWDLRMLYFTRRHGLHAVELSSAGKWEKLNHVPTSSVQSPQVTATGPILVLSIGSSQQPPHHRPRTNHWEDIIHLSHHRNRTRGSSNSPPFLFGTSRGATAAHKGYVAAFALTSDGLLTSRSSASGPYSTLYPGELEADAEPLHRFFLILCLGRDWEWGDGDDIEWIALTDDEEGYVHVLK</sequence>
<name>A0A9P6AIL2_9AGAM</name>
<keyword evidence="3" id="KW-1185">Reference proteome</keyword>
<protein>
    <submittedName>
        <fullName evidence="2">Uncharacterized protein</fullName>
    </submittedName>
</protein>
<dbReference type="InterPro" id="IPR015943">
    <property type="entry name" value="WD40/YVTN_repeat-like_dom_sf"/>
</dbReference>
<dbReference type="Gene3D" id="2.130.10.10">
    <property type="entry name" value="YVTN repeat-like/Quinoprotein amine dehydrogenase"/>
    <property type="match status" value="1"/>
</dbReference>
<dbReference type="OrthoDB" id="1715191at2759"/>
<evidence type="ECO:0000313" key="2">
    <source>
        <dbReference type="EMBL" id="KAF9505994.1"/>
    </source>
</evidence>
<evidence type="ECO:0000313" key="3">
    <source>
        <dbReference type="Proteomes" id="UP000886523"/>
    </source>
</evidence>
<organism evidence="2 3">
    <name type="scientific">Hydnum rufescens UP504</name>
    <dbReference type="NCBI Taxonomy" id="1448309"/>
    <lineage>
        <taxon>Eukaryota</taxon>
        <taxon>Fungi</taxon>
        <taxon>Dikarya</taxon>
        <taxon>Basidiomycota</taxon>
        <taxon>Agaricomycotina</taxon>
        <taxon>Agaricomycetes</taxon>
        <taxon>Cantharellales</taxon>
        <taxon>Hydnaceae</taxon>
        <taxon>Hydnum</taxon>
    </lineage>
</organism>
<feature type="chain" id="PRO_5040257394" evidence="1">
    <location>
        <begin position="26"/>
        <end position="306"/>
    </location>
</feature>
<accession>A0A9P6AIL2</accession>
<reference evidence="2" key="1">
    <citation type="journal article" date="2020" name="Nat. Commun.">
        <title>Large-scale genome sequencing of mycorrhizal fungi provides insights into the early evolution of symbiotic traits.</title>
        <authorList>
            <person name="Miyauchi S."/>
            <person name="Kiss E."/>
            <person name="Kuo A."/>
            <person name="Drula E."/>
            <person name="Kohler A."/>
            <person name="Sanchez-Garcia M."/>
            <person name="Morin E."/>
            <person name="Andreopoulos B."/>
            <person name="Barry K.W."/>
            <person name="Bonito G."/>
            <person name="Buee M."/>
            <person name="Carver A."/>
            <person name="Chen C."/>
            <person name="Cichocki N."/>
            <person name="Clum A."/>
            <person name="Culley D."/>
            <person name="Crous P.W."/>
            <person name="Fauchery L."/>
            <person name="Girlanda M."/>
            <person name="Hayes R.D."/>
            <person name="Keri Z."/>
            <person name="LaButti K."/>
            <person name="Lipzen A."/>
            <person name="Lombard V."/>
            <person name="Magnuson J."/>
            <person name="Maillard F."/>
            <person name="Murat C."/>
            <person name="Nolan M."/>
            <person name="Ohm R.A."/>
            <person name="Pangilinan J."/>
            <person name="Pereira M.F."/>
            <person name="Perotto S."/>
            <person name="Peter M."/>
            <person name="Pfister S."/>
            <person name="Riley R."/>
            <person name="Sitrit Y."/>
            <person name="Stielow J.B."/>
            <person name="Szollosi G."/>
            <person name="Zifcakova L."/>
            <person name="Stursova M."/>
            <person name="Spatafora J.W."/>
            <person name="Tedersoo L."/>
            <person name="Vaario L.M."/>
            <person name="Yamada A."/>
            <person name="Yan M."/>
            <person name="Wang P."/>
            <person name="Xu J."/>
            <person name="Bruns T."/>
            <person name="Baldrian P."/>
            <person name="Vilgalys R."/>
            <person name="Dunand C."/>
            <person name="Henrissat B."/>
            <person name="Grigoriev I.V."/>
            <person name="Hibbett D."/>
            <person name="Nagy L.G."/>
            <person name="Martin F.M."/>
        </authorList>
    </citation>
    <scope>NUCLEOTIDE SEQUENCE</scope>
    <source>
        <strain evidence="2">UP504</strain>
    </source>
</reference>
<gene>
    <name evidence="2" type="ORF">BS47DRAFT_1399899</name>
</gene>
<proteinExistence type="predicted"/>
<dbReference type="AlphaFoldDB" id="A0A9P6AIL2"/>
<comment type="caution">
    <text evidence="2">The sequence shown here is derived from an EMBL/GenBank/DDBJ whole genome shotgun (WGS) entry which is preliminary data.</text>
</comment>
<feature type="signal peptide" evidence="1">
    <location>
        <begin position="1"/>
        <end position="25"/>
    </location>
</feature>
<dbReference type="Proteomes" id="UP000886523">
    <property type="component" value="Unassembled WGS sequence"/>
</dbReference>